<protein>
    <recommendedName>
        <fullName evidence="6 9">UDP-glucose 4-epimerase</fullName>
        <ecNumber evidence="5 9">5.1.3.2</ecNumber>
    </recommendedName>
</protein>
<keyword evidence="8 9" id="KW-0413">Isomerase</keyword>
<dbReference type="OrthoDB" id="9803010at2"/>
<keyword evidence="12" id="KW-1185">Reference proteome</keyword>
<dbReference type="UniPathway" id="UPA00214"/>
<dbReference type="PANTHER" id="PTHR43725">
    <property type="entry name" value="UDP-GLUCOSE 4-EPIMERASE"/>
    <property type="match status" value="1"/>
</dbReference>
<dbReference type="InterPro" id="IPR016040">
    <property type="entry name" value="NAD(P)-bd_dom"/>
</dbReference>
<dbReference type="InterPro" id="IPR005886">
    <property type="entry name" value="UDP_G4E"/>
</dbReference>
<dbReference type="RefSeq" id="WP_067380707.1">
    <property type="nucleotide sequence ID" value="NZ_CP015839.1"/>
</dbReference>
<dbReference type="Gene3D" id="3.90.25.10">
    <property type="entry name" value="UDP-galactose 4-epimerase, domain 1"/>
    <property type="match status" value="1"/>
</dbReference>
<dbReference type="GO" id="GO:0006012">
    <property type="term" value="P:galactose metabolic process"/>
    <property type="evidence" value="ECO:0007669"/>
    <property type="project" value="UniProtKB-UniPathway"/>
</dbReference>
<dbReference type="STRING" id="1821621.A8C75_08460"/>
<organism evidence="11 12">
    <name type="scientific">Marinobacterium aestuarii</name>
    <dbReference type="NCBI Taxonomy" id="1821621"/>
    <lineage>
        <taxon>Bacteria</taxon>
        <taxon>Pseudomonadati</taxon>
        <taxon>Pseudomonadota</taxon>
        <taxon>Gammaproteobacteria</taxon>
        <taxon>Oceanospirillales</taxon>
        <taxon>Oceanospirillaceae</taxon>
        <taxon>Marinobacterium</taxon>
    </lineage>
</organism>
<dbReference type="EC" id="5.1.3.2" evidence="5 9"/>
<gene>
    <name evidence="11" type="ORF">A8C75_08460</name>
</gene>
<reference evidence="12" key="1">
    <citation type="submission" date="2016-05" db="EMBL/GenBank/DDBJ databases">
        <authorList>
            <person name="Baek K."/>
            <person name="Yang S.-J."/>
        </authorList>
    </citation>
    <scope>NUCLEOTIDE SEQUENCE [LARGE SCALE GENOMIC DNA]</scope>
    <source>
        <strain evidence="12">ST58-10</strain>
    </source>
</reference>
<evidence type="ECO:0000256" key="8">
    <source>
        <dbReference type="ARBA" id="ARBA00023235"/>
    </source>
</evidence>
<dbReference type="AlphaFoldDB" id="A0A1A9EXD4"/>
<dbReference type="PANTHER" id="PTHR43725:SF47">
    <property type="entry name" value="UDP-GLUCOSE 4-EPIMERASE"/>
    <property type="match status" value="1"/>
</dbReference>
<evidence type="ECO:0000256" key="9">
    <source>
        <dbReference type="RuleBase" id="RU366046"/>
    </source>
</evidence>
<comment type="pathway">
    <text evidence="3 9">Carbohydrate metabolism; galactose metabolism.</text>
</comment>
<evidence type="ECO:0000256" key="4">
    <source>
        <dbReference type="ARBA" id="ARBA00007637"/>
    </source>
</evidence>
<dbReference type="EMBL" id="CP015839">
    <property type="protein sequence ID" value="ANG62517.1"/>
    <property type="molecule type" value="Genomic_DNA"/>
</dbReference>
<proteinExistence type="inferred from homology"/>
<dbReference type="NCBIfam" id="TIGR01179">
    <property type="entry name" value="galE"/>
    <property type="match status" value="1"/>
</dbReference>
<keyword evidence="9" id="KW-0119">Carbohydrate metabolism</keyword>
<feature type="domain" description="NAD(P)-binding" evidence="10">
    <location>
        <begin position="4"/>
        <end position="331"/>
    </location>
</feature>
<evidence type="ECO:0000313" key="12">
    <source>
        <dbReference type="Proteomes" id="UP000078070"/>
    </source>
</evidence>
<evidence type="ECO:0000256" key="6">
    <source>
        <dbReference type="ARBA" id="ARBA00018569"/>
    </source>
</evidence>
<dbReference type="GO" id="GO:0005829">
    <property type="term" value="C:cytosol"/>
    <property type="evidence" value="ECO:0007669"/>
    <property type="project" value="TreeGrafter"/>
</dbReference>
<comment type="subunit">
    <text evidence="9">Homodimer.</text>
</comment>
<evidence type="ECO:0000256" key="3">
    <source>
        <dbReference type="ARBA" id="ARBA00004947"/>
    </source>
</evidence>
<keyword evidence="7 9" id="KW-0520">NAD</keyword>
<dbReference type="Gene3D" id="3.40.50.720">
    <property type="entry name" value="NAD(P)-binding Rossmann-like Domain"/>
    <property type="match status" value="1"/>
</dbReference>
<evidence type="ECO:0000256" key="1">
    <source>
        <dbReference type="ARBA" id="ARBA00000083"/>
    </source>
</evidence>
<name>A0A1A9EXD4_9GAMM</name>
<evidence type="ECO:0000256" key="2">
    <source>
        <dbReference type="ARBA" id="ARBA00001911"/>
    </source>
</evidence>
<accession>A0A1A9EXD4</accession>
<sequence>MKVLVTGGAGYIGSHTVVELLNADHEVVVLDNHCNSSQTALERVARIATDARRQTPQLLAIEGDIRDRLLLDQLFTKHQFDSVVHISGLKAVSESVAQPLAYYENNVAGTITLCQAMQAAGVLNLVFSSSATVYGEPPEMPIREDFPTGVPINPYGRSKLMVEQMLQDLARSDPHWSIALLRYFNPAGAHASGLIGEDPQGIPNNLVPYISQVTIGQRDKLSVFGGDYPTADGTGVRDFIHVVDLALGHLAALGWMQQNRGIGIWNLGTGRGFSVLEVVRAFEQASGRPVPYTIVERRTGDIAACWADASRAERELGWKAVRGLEEMMADTWRWQSMNPLGYGQAR</sequence>
<evidence type="ECO:0000256" key="5">
    <source>
        <dbReference type="ARBA" id="ARBA00013189"/>
    </source>
</evidence>
<evidence type="ECO:0000259" key="10">
    <source>
        <dbReference type="Pfam" id="PF16363"/>
    </source>
</evidence>
<dbReference type="SUPFAM" id="SSF51735">
    <property type="entry name" value="NAD(P)-binding Rossmann-fold domains"/>
    <property type="match status" value="1"/>
</dbReference>
<dbReference type="KEGG" id="mars:A8C75_08460"/>
<dbReference type="CDD" id="cd05247">
    <property type="entry name" value="UDP_G4E_1_SDR_e"/>
    <property type="match status" value="1"/>
</dbReference>
<reference evidence="11 12" key="2">
    <citation type="journal article" date="2018" name="Int. J. Syst. Evol. Microbiol.">
        <title>Marinobacterium aestuarii sp. nov., a benzene-degrading marine bacterium isolated from estuary sediment.</title>
        <authorList>
            <person name="Bae S.S."/>
            <person name="Jung J."/>
            <person name="Chung D."/>
            <person name="Baek K."/>
        </authorList>
    </citation>
    <scope>NUCLEOTIDE SEQUENCE [LARGE SCALE GENOMIC DNA]</scope>
    <source>
        <strain evidence="11 12">ST58-10</strain>
    </source>
</reference>
<dbReference type="InterPro" id="IPR036291">
    <property type="entry name" value="NAD(P)-bd_dom_sf"/>
</dbReference>
<comment type="similarity">
    <text evidence="4 9">Belongs to the NAD(P)-dependent epimerase/dehydratase family.</text>
</comment>
<comment type="cofactor">
    <cofactor evidence="2 9">
        <name>NAD(+)</name>
        <dbReference type="ChEBI" id="CHEBI:57540"/>
    </cofactor>
</comment>
<dbReference type="Pfam" id="PF16363">
    <property type="entry name" value="GDP_Man_Dehyd"/>
    <property type="match status" value="1"/>
</dbReference>
<dbReference type="GO" id="GO:0003978">
    <property type="term" value="F:UDP-glucose 4-epimerase activity"/>
    <property type="evidence" value="ECO:0007669"/>
    <property type="project" value="UniProtKB-UniRule"/>
</dbReference>
<comment type="catalytic activity">
    <reaction evidence="1 9">
        <text>UDP-alpha-D-glucose = UDP-alpha-D-galactose</text>
        <dbReference type="Rhea" id="RHEA:22168"/>
        <dbReference type="ChEBI" id="CHEBI:58885"/>
        <dbReference type="ChEBI" id="CHEBI:66914"/>
        <dbReference type="EC" id="5.1.3.2"/>
    </reaction>
</comment>
<dbReference type="NCBIfam" id="NF007956">
    <property type="entry name" value="PRK10675.1"/>
    <property type="match status" value="1"/>
</dbReference>
<evidence type="ECO:0000256" key="7">
    <source>
        <dbReference type="ARBA" id="ARBA00023027"/>
    </source>
</evidence>
<dbReference type="Proteomes" id="UP000078070">
    <property type="component" value="Chromosome"/>
</dbReference>
<evidence type="ECO:0000313" key="11">
    <source>
        <dbReference type="EMBL" id="ANG62517.1"/>
    </source>
</evidence>